<reference evidence="3" key="1">
    <citation type="submission" date="2014-05" db="EMBL/GenBank/DDBJ databases">
        <title>The transcriptome of the halophilic microalga Tetraselmis sp. GSL018 isolated from the Great Salt Lake, Utah.</title>
        <authorList>
            <person name="Jinkerson R.E."/>
            <person name="D'Adamo S."/>
            <person name="Posewitz M.C."/>
        </authorList>
    </citation>
    <scope>NUCLEOTIDE SEQUENCE</scope>
    <source>
        <strain evidence="3">GSL018</strain>
    </source>
</reference>
<feature type="repeat" description="ARM" evidence="1">
    <location>
        <begin position="726"/>
        <end position="768"/>
    </location>
</feature>
<dbReference type="AlphaFoldDB" id="A0A061RY55"/>
<accession>A0A061RY55</accession>
<feature type="repeat" description="ARM" evidence="1">
    <location>
        <begin position="468"/>
        <end position="512"/>
    </location>
</feature>
<evidence type="ECO:0000256" key="1">
    <source>
        <dbReference type="PROSITE-ProRule" id="PRU00259"/>
    </source>
</evidence>
<feature type="repeat" description="ARM" evidence="1">
    <location>
        <begin position="6"/>
        <end position="49"/>
    </location>
</feature>
<dbReference type="SUPFAM" id="SSF48371">
    <property type="entry name" value="ARM repeat"/>
    <property type="match status" value="3"/>
</dbReference>
<feature type="region of interest" description="Disordered" evidence="2">
    <location>
        <begin position="133"/>
        <end position="335"/>
    </location>
</feature>
<dbReference type="PANTHER" id="PTHR46241:SF1">
    <property type="entry name" value="OUTER DYNEIN ARM-DOCKING COMPLEX SUBUNIT 2"/>
    <property type="match status" value="1"/>
</dbReference>
<sequence>MEYAEGSIPVLVRLLRQEPEEPALCHATRAIANLTVSSERISEVVKLGGVKLLVEVALTSNTASRLNAVTAIGNIAQEPDGRDAAFAEGADGALTTVLEDCPTKSQLAAEAVRAIANLTTGGVVGAQRSDAEAANLPAGPGTPPRTPQQLGSPRRADLLSPLFSLSRETARSRSARLASPRRGSPLRRSTGAVFPLRLDSPLTRRRGSPGPRSPSPPTARRSSPASRRLSSSLPTEASLRAFHPAPWIPPGRAPSRPSSASMSPATRPRTSPTRSARRGQSPSWGPAPPPAAREPLLGSIRRARDRLDASPLRRGGDTGLRAGVDEGKEEGPPGEYVSVPELVAWIGRGIAPGRGWEAAIWAAGSLANRPMTDEEKDQCRRVGGISALLELLQAGAEARRVACAALSRVLHNHPRNCEAARQVGGLEQLAAILKQERRDDDSLSWVTCALSQLTFRSIEDCRALVAAGAVPSLLAIVGGADGDEEARANALRILCNLAHLPEACTAIRHGDGLRLLVGMLGRSGREREEEAAVVARALLNVACNDPDEGAVRRAGGIEPLLRLLEKPKSEAAAVALLALSQLAARGDDNCRAIHGCGGLDRLMRLLRSGPGEEATQAALGALLNLTGSPTVCEGVFQAGTIPQLVRMLDEPEMTAAVRLQVARIMSNLLQNKDNANMIRIAGGIKPLVRALADSAPGGEAAQVAAVALSQLASGNAANKDAIREAGGIPPLVGLLGSRDGDAARWAACALAEIAEESLSNCSAVRFAGGVDRLIDLLRDGAPSQVATQAVRAIASLSLGRENQDIVRRRGGIPLVLALLDEEWGHSARVVAACAAAELASGNRLNCEAIVRDGGLDRLLGVLVAKPSDTVIGHIMQAVAEIVEFCPEARSTILNHAEAEAAIRDFGAEGSSYDSNGRQAIRILSCIDAPTKDYQRRTDTDCAQGSLNQTASGAPDNCCAGCSCSKSDEKLQGSWKQSSRSNAAEWTRHGSESSRYMFTCACSKPTLQPYTGSWSPR</sequence>
<gene>
    <name evidence="3" type="ORF">TSPGSL018_16671</name>
</gene>
<feature type="repeat" description="ARM" evidence="1">
    <location>
        <begin position="639"/>
        <end position="683"/>
    </location>
</feature>
<dbReference type="PANTHER" id="PTHR46241">
    <property type="entry name" value="ARMADILLO REPEAT-CONTAINING PROTEIN 4 ARMC4"/>
    <property type="match status" value="1"/>
</dbReference>
<feature type="repeat" description="ARM" evidence="1">
    <location>
        <begin position="682"/>
        <end position="726"/>
    </location>
</feature>
<proteinExistence type="predicted"/>
<feature type="compositionally biased region" description="Low complexity" evidence="2">
    <location>
        <begin position="218"/>
        <end position="235"/>
    </location>
</feature>
<name>A0A061RY55_9CHLO</name>
<evidence type="ECO:0000313" key="3">
    <source>
        <dbReference type="EMBL" id="JAC77837.1"/>
    </source>
</evidence>
<dbReference type="SMART" id="SM00185">
    <property type="entry name" value="ARM"/>
    <property type="match status" value="15"/>
</dbReference>
<dbReference type="EMBL" id="GBEZ01007639">
    <property type="protein sequence ID" value="JAC77837.1"/>
    <property type="molecule type" value="Transcribed_RNA"/>
</dbReference>
<protein>
    <recommendedName>
        <fullName evidence="4">Vacuolar protein 8</fullName>
    </recommendedName>
</protein>
<dbReference type="InterPro" id="IPR011989">
    <property type="entry name" value="ARM-like"/>
</dbReference>
<feature type="compositionally biased region" description="Low complexity" evidence="2">
    <location>
        <begin position="253"/>
        <end position="274"/>
    </location>
</feature>
<evidence type="ECO:0000256" key="2">
    <source>
        <dbReference type="SAM" id="MobiDB-lite"/>
    </source>
</evidence>
<dbReference type="InterPro" id="IPR000225">
    <property type="entry name" value="Armadillo"/>
</dbReference>
<feature type="repeat" description="ARM" evidence="1">
    <location>
        <begin position="597"/>
        <end position="626"/>
    </location>
</feature>
<feature type="repeat" description="ARM" evidence="1">
    <location>
        <begin position="768"/>
        <end position="811"/>
    </location>
</feature>
<dbReference type="PROSITE" id="PS50176">
    <property type="entry name" value="ARM_REPEAT"/>
    <property type="match status" value="7"/>
</dbReference>
<dbReference type="Pfam" id="PF00514">
    <property type="entry name" value="Arm"/>
    <property type="match status" value="2"/>
</dbReference>
<dbReference type="InterPro" id="IPR016024">
    <property type="entry name" value="ARM-type_fold"/>
</dbReference>
<dbReference type="Gene3D" id="1.25.10.10">
    <property type="entry name" value="Leucine-rich Repeat Variant"/>
    <property type="match status" value="3"/>
</dbReference>
<evidence type="ECO:0008006" key="4">
    <source>
        <dbReference type="Google" id="ProtNLM"/>
    </source>
</evidence>
<organism evidence="3">
    <name type="scientific">Tetraselmis sp. GSL018</name>
    <dbReference type="NCBI Taxonomy" id="582737"/>
    <lineage>
        <taxon>Eukaryota</taxon>
        <taxon>Viridiplantae</taxon>
        <taxon>Chlorophyta</taxon>
        <taxon>core chlorophytes</taxon>
        <taxon>Chlorodendrophyceae</taxon>
        <taxon>Chlorodendrales</taxon>
        <taxon>Chlorodendraceae</taxon>
        <taxon>Tetraselmis</taxon>
    </lineage>
</organism>